<evidence type="ECO:0000256" key="1">
    <source>
        <dbReference type="SAM" id="SignalP"/>
    </source>
</evidence>
<dbReference type="OrthoDB" id="9181189at2"/>
<evidence type="ECO:0008006" key="4">
    <source>
        <dbReference type="Google" id="ProtNLM"/>
    </source>
</evidence>
<dbReference type="Proteomes" id="UP000078435">
    <property type="component" value="Unassembled WGS sequence"/>
</dbReference>
<proteinExistence type="predicted"/>
<dbReference type="RefSeq" id="WP_026456722.1">
    <property type="nucleotide sequence ID" value="NZ_JMGO02000003.1"/>
</dbReference>
<feature type="signal peptide" evidence="1">
    <location>
        <begin position="1"/>
        <end position="21"/>
    </location>
</feature>
<gene>
    <name evidence="2" type="ORF">LCR_10475</name>
</gene>
<evidence type="ECO:0000313" key="3">
    <source>
        <dbReference type="Proteomes" id="UP000078435"/>
    </source>
</evidence>
<feature type="chain" id="PRO_5008042984" description="DUF3828 domain-containing protein" evidence="1">
    <location>
        <begin position="22"/>
        <end position="168"/>
    </location>
</feature>
<comment type="caution">
    <text evidence="2">The sequence shown here is derived from an EMBL/GenBank/DDBJ whole genome shotgun (WGS) entry which is preliminary data.</text>
</comment>
<sequence length="168" mass="18357">MKRYSGLSLLLLALSSGPGYAACDNAAAVKLAKAFWSEHRDFYYAEPAKVKALLTPAFFAVLSEEAKCNGEGEVCAIDADPWISAQDGEVTGPITFRLAGQQDGIVSVSMDYRFMLSEARQEPRAVTFQFKTAGDRRCLLLDDFISPGEGSLKRRLQQWQAQNGAGPQ</sequence>
<keyword evidence="1" id="KW-0732">Signal</keyword>
<evidence type="ECO:0000313" key="2">
    <source>
        <dbReference type="EMBL" id="KXU80518.1"/>
    </source>
</evidence>
<dbReference type="AlphaFoldDB" id="A0A175VJS0"/>
<name>A0A175VJS0_AEREN</name>
<dbReference type="EMBL" id="JMGO02000003">
    <property type="protein sequence ID" value="KXU80518.1"/>
    <property type="molecule type" value="Genomic_DNA"/>
</dbReference>
<organism evidence="2 3">
    <name type="scientific">Aeromonas enteropelogenes</name>
    <name type="common">Aeromonas trota</name>
    <dbReference type="NCBI Taxonomy" id="29489"/>
    <lineage>
        <taxon>Bacteria</taxon>
        <taxon>Pseudomonadati</taxon>
        <taxon>Pseudomonadota</taxon>
        <taxon>Gammaproteobacteria</taxon>
        <taxon>Aeromonadales</taxon>
        <taxon>Aeromonadaceae</taxon>
        <taxon>Aeromonas</taxon>
    </lineage>
</organism>
<accession>A0A175VJS0</accession>
<reference evidence="2 3" key="1">
    <citation type="submission" date="2016-02" db="EMBL/GenBank/DDBJ databases">
        <title>Draft genome sequence of Aeromonas trota strain 1999lcr isolated from cerebrospinal fluid (CSF).</title>
        <authorList>
            <person name="Dallagassa C.B."/>
            <person name="Prediger K.C."/>
            <person name="Weiss V.A."/>
            <person name="Assis F.E."/>
            <person name="Baura V."/>
            <person name="Cruz L.M."/>
            <person name="Souza E.M."/>
            <person name="Pedrosa F.O."/>
            <person name="Fadel-Picheth C.M."/>
        </authorList>
    </citation>
    <scope>NUCLEOTIDE SEQUENCE [LARGE SCALE GENOMIC DNA]</scope>
    <source>
        <strain evidence="2 3">1999lcr</strain>
    </source>
</reference>
<protein>
    <recommendedName>
        <fullName evidence="4">DUF3828 domain-containing protein</fullName>
    </recommendedName>
</protein>